<evidence type="ECO:0000313" key="3">
    <source>
        <dbReference type="Proteomes" id="UP000693970"/>
    </source>
</evidence>
<reference evidence="2" key="1">
    <citation type="journal article" date="2021" name="Sci. Rep.">
        <title>Diploid genomic architecture of Nitzschia inconspicua, an elite biomass production diatom.</title>
        <authorList>
            <person name="Oliver A."/>
            <person name="Podell S."/>
            <person name="Pinowska A."/>
            <person name="Traller J.C."/>
            <person name="Smith S.R."/>
            <person name="McClure R."/>
            <person name="Beliaev A."/>
            <person name="Bohutskyi P."/>
            <person name="Hill E.A."/>
            <person name="Rabines A."/>
            <person name="Zheng H."/>
            <person name="Allen L.Z."/>
            <person name="Kuo A."/>
            <person name="Grigoriev I.V."/>
            <person name="Allen A.E."/>
            <person name="Hazlebeck D."/>
            <person name="Allen E.E."/>
        </authorList>
    </citation>
    <scope>NUCLEOTIDE SEQUENCE</scope>
    <source>
        <strain evidence="2">Hildebrandi</strain>
    </source>
</reference>
<keyword evidence="1" id="KW-0812">Transmembrane</keyword>
<organism evidence="2 3">
    <name type="scientific">Nitzschia inconspicua</name>
    <dbReference type="NCBI Taxonomy" id="303405"/>
    <lineage>
        <taxon>Eukaryota</taxon>
        <taxon>Sar</taxon>
        <taxon>Stramenopiles</taxon>
        <taxon>Ochrophyta</taxon>
        <taxon>Bacillariophyta</taxon>
        <taxon>Bacillariophyceae</taxon>
        <taxon>Bacillariophycidae</taxon>
        <taxon>Bacillariales</taxon>
        <taxon>Bacillariaceae</taxon>
        <taxon>Nitzschia</taxon>
    </lineage>
</organism>
<keyword evidence="1" id="KW-1133">Transmembrane helix</keyword>
<comment type="caution">
    <text evidence="2">The sequence shown here is derived from an EMBL/GenBank/DDBJ whole genome shotgun (WGS) entry which is preliminary data.</text>
</comment>
<evidence type="ECO:0000313" key="2">
    <source>
        <dbReference type="EMBL" id="KAG7343506.1"/>
    </source>
</evidence>
<feature type="transmembrane region" description="Helical" evidence="1">
    <location>
        <begin position="58"/>
        <end position="77"/>
    </location>
</feature>
<dbReference type="Proteomes" id="UP000693970">
    <property type="component" value="Unassembled WGS sequence"/>
</dbReference>
<name>A0A9K3KHJ5_9STRA</name>
<protein>
    <submittedName>
        <fullName evidence="2">Uncharacterized protein</fullName>
    </submittedName>
</protein>
<dbReference type="AlphaFoldDB" id="A0A9K3KHJ5"/>
<dbReference type="EMBL" id="JAGRRH010000024">
    <property type="protein sequence ID" value="KAG7343506.1"/>
    <property type="molecule type" value="Genomic_DNA"/>
</dbReference>
<reference evidence="2" key="2">
    <citation type="submission" date="2021-04" db="EMBL/GenBank/DDBJ databases">
        <authorList>
            <person name="Podell S."/>
        </authorList>
    </citation>
    <scope>NUCLEOTIDE SEQUENCE</scope>
    <source>
        <strain evidence="2">Hildebrandi</strain>
    </source>
</reference>
<keyword evidence="1" id="KW-0472">Membrane</keyword>
<dbReference type="OrthoDB" id="2014825at2759"/>
<sequence length="532" mass="61677">MDCELGDSHRRSQNPTTEALRRSVADFLRAVADKIDVHRPEDATNKARSSFNRNGAKAVFVPRVALLLIFVLPFALLQHMTVNQLTFLYVANLDRQKNEGLQQQKTNFHENETSATIRKTILLKDIANNDTSTEEPSKLTADSISFFDDDTTDTVVCWPWSYSSDEWWTHHPTWRRSHVNDTHYCYQKIQNERQAALYQAIYDVQFRHAGDCQNMFRRHMWSSGMGADFTNVDHGLYQAAQFQRPFQISDFYPWHYAAGKGEHLANKSMAACPSRDMYCFFLPLTKCPVGEVSSEKETLGDAFHFGDTPLTIHNDTYHVWEPKVYQWIFEYATRPQTWLWHKVYKYTQTRLNLTTPCMVMHVRRADVLGHVGGLARRYFSIAEYVNASQRANMIKQDEVPNIFLITDDANAIGEALTEFPTFNWMYIRRKRYKANEGGWEQQTPSQDYVFEMTTLLSILEMSQQCSAIVHGPSAFADLVIRSMEYKHGGNLTMARVDEGLEVHGSDSLESLNISKEYPQIKEQQRRRLRQRV</sequence>
<accession>A0A9K3KHJ5</accession>
<keyword evidence="3" id="KW-1185">Reference proteome</keyword>
<proteinExistence type="predicted"/>
<evidence type="ECO:0000256" key="1">
    <source>
        <dbReference type="SAM" id="Phobius"/>
    </source>
</evidence>
<gene>
    <name evidence="2" type="ORF">IV203_021451</name>
</gene>